<sequence length="151" mass="16891">MIQVPEDPAPMSKNLSIEPVMMVEEVKSRFRKGAKGCREGFGICDVVTVKTDTLIGETVSDTIKEEYRAKFVLSKDDNEMLIEFTEHIPHFSNEFVVDLMTGVPELFGYEYVRLIPGVYQTDGGIGEYGGVVVKVEKGRKLEGEALGMNFF</sequence>
<evidence type="ECO:0000313" key="1">
    <source>
        <dbReference type="EMBL" id="GAL84597.1"/>
    </source>
</evidence>
<proteinExistence type="predicted"/>
<keyword evidence="2" id="KW-1185">Reference proteome</keyword>
<dbReference type="EMBL" id="BBLT01000003">
    <property type="protein sequence ID" value="GAL84597.1"/>
    <property type="molecule type" value="Genomic_DNA"/>
</dbReference>
<dbReference type="AlphaFoldDB" id="A0A098LDR3"/>
<reference evidence="1 2" key="1">
    <citation type="submission" date="2014-09" db="EMBL/GenBank/DDBJ databases">
        <title>Sporocytophaga myxococcoides PG-01 genome sequencing.</title>
        <authorList>
            <person name="Liu L."/>
            <person name="Gao P.J."/>
            <person name="Chen G.J."/>
            <person name="Wang L.S."/>
        </authorList>
    </citation>
    <scope>NUCLEOTIDE SEQUENCE [LARGE SCALE GENOMIC DNA]</scope>
    <source>
        <strain evidence="1 2">PG-01</strain>
    </source>
</reference>
<dbReference type="STRING" id="153721.MYP_1825"/>
<name>A0A098LDR3_9BACT</name>
<accession>A0A098LDR3</accession>
<organism evidence="1 2">
    <name type="scientific">Sporocytophaga myxococcoides</name>
    <dbReference type="NCBI Taxonomy" id="153721"/>
    <lineage>
        <taxon>Bacteria</taxon>
        <taxon>Pseudomonadati</taxon>
        <taxon>Bacteroidota</taxon>
        <taxon>Cytophagia</taxon>
        <taxon>Cytophagales</taxon>
        <taxon>Cytophagaceae</taxon>
        <taxon>Sporocytophaga</taxon>
    </lineage>
</organism>
<comment type="caution">
    <text evidence="1">The sequence shown here is derived from an EMBL/GenBank/DDBJ whole genome shotgun (WGS) entry which is preliminary data.</text>
</comment>
<dbReference type="Proteomes" id="UP000030185">
    <property type="component" value="Unassembled WGS sequence"/>
</dbReference>
<protein>
    <submittedName>
        <fullName evidence="1">Uncharacterized protein</fullName>
    </submittedName>
</protein>
<evidence type="ECO:0000313" key="2">
    <source>
        <dbReference type="Proteomes" id="UP000030185"/>
    </source>
</evidence>
<gene>
    <name evidence="1" type="ORF">MYP_1825</name>
</gene>